<name>A0ABD5QQV3_9EURY</name>
<sequence>MSQEPGHSSERSERKELPIERGFPIEQLSDIAEKESYGGARQWYRPVYTMHKWWARRLGSVFRAISLYTLVDDPENVEIYEPGKNSQLSNFSSESTDIANLLKNISLEDSDALWNIYPKDVRVKDKKILDPFMGGGTSIVEASRFGAECHGRDLNPVAWFVTKKELETGRTDADALKDSFEQVKEEVKEEIQSYYKTPCPHHPDEHSADVMNYFWVKQLDCTSCGDVVSLFDDYRVAKGRYDDDDKYHVFCPECESVVLVEGWQSECVCDECGHEYVPKEGTASRGSYTCRSCGQKYSITDAVQEQGGYELKLYGLEYYCTICDERRDYDRSDVKGYRQVQQEDLDLVEEARSEWANRPDLQEFIPDEKIPEGAITSASSVSGNDVFQHNIKNWRDMYNTRQKLTHSLLLKAIDSIEEENAQEYLLLAFSDCLRGNNMMMGYIQVGNQSDHIFRTNSFNPPQRPCESNLWGLDYGTRTFSSVWEKVLRGVVWGGAPTDRYIEYPDKDGYPKVPRNSELESPETIETEPFAQPIGENATVELGDVRDINKDEEYDAIITDPPYYDNIIYSEVSDFFYVWLKIILEDRYDGFDQDATPRKESIVANPFENKGAKEFESELRDAFGTLQDVLKDEGVLTFTYHHSDSESWGELLESLCDSGFEVTATYPLTADISKFISGEAVSFDILVVARPAGDRQPISWNSLRRNIYRTAQKTRKQIEANRDLSEGDIGVIEMGECFHEYSKHHGKVMRAGEEMTAKEVVQEIYGVIQQGSEIGEIDVFLDLLETPDPTYNDLNKLTRGTDASPEQMEDMRLYRIEDGEFILGTWDDEKRMAYIQERVNGDDEALNALDKAQFLRYRYERGKSTQNYLSKWDVDDELRELCEGLADATGDDTYRRILGADSTLGDF</sequence>
<evidence type="ECO:0000313" key="2">
    <source>
        <dbReference type="EMBL" id="MFC5134557.1"/>
    </source>
</evidence>
<keyword evidence="3" id="KW-1185">Reference proteome</keyword>
<reference evidence="2 3" key="1">
    <citation type="journal article" date="2019" name="Int. J. Syst. Evol. Microbiol.">
        <title>The Global Catalogue of Microorganisms (GCM) 10K type strain sequencing project: providing services to taxonomists for standard genome sequencing and annotation.</title>
        <authorList>
            <consortium name="The Broad Institute Genomics Platform"/>
            <consortium name="The Broad Institute Genome Sequencing Center for Infectious Disease"/>
            <person name="Wu L."/>
            <person name="Ma J."/>
        </authorList>
    </citation>
    <scope>NUCLEOTIDE SEQUENCE [LARGE SCALE GENOMIC DNA]</scope>
    <source>
        <strain evidence="2 3">CGMCC 1.16026</strain>
    </source>
</reference>
<dbReference type="EMBL" id="JBHSKV010000009">
    <property type="protein sequence ID" value="MFC5134557.1"/>
    <property type="molecule type" value="Genomic_DNA"/>
</dbReference>
<dbReference type="InterPro" id="IPR029063">
    <property type="entry name" value="SAM-dependent_MTases_sf"/>
</dbReference>
<dbReference type="AlphaFoldDB" id="A0ABD5QQV3"/>
<dbReference type="SUPFAM" id="SSF53335">
    <property type="entry name" value="S-adenosyl-L-methionine-dependent methyltransferases"/>
    <property type="match status" value="1"/>
</dbReference>
<protein>
    <submittedName>
        <fullName evidence="2">DUF1156 domain-containing protein</fullName>
    </submittedName>
</protein>
<proteinExistence type="predicted"/>
<organism evidence="2 3">
    <name type="scientific">Halorubrum glutamatedens</name>
    <dbReference type="NCBI Taxonomy" id="2707018"/>
    <lineage>
        <taxon>Archaea</taxon>
        <taxon>Methanobacteriati</taxon>
        <taxon>Methanobacteriota</taxon>
        <taxon>Stenosarchaea group</taxon>
        <taxon>Halobacteria</taxon>
        <taxon>Halobacteriales</taxon>
        <taxon>Haloferacaceae</taxon>
        <taxon>Halorubrum</taxon>
    </lineage>
</organism>
<dbReference type="RefSeq" id="WP_122106690.1">
    <property type="nucleotide sequence ID" value="NZ_JBHSKV010000009.1"/>
</dbReference>
<dbReference type="InterPro" id="IPR009537">
    <property type="entry name" value="DUF1156"/>
</dbReference>
<gene>
    <name evidence="2" type="ORF">ACFPJA_07470</name>
</gene>
<dbReference type="Proteomes" id="UP001596145">
    <property type="component" value="Unassembled WGS sequence"/>
</dbReference>
<dbReference type="PROSITE" id="PS00092">
    <property type="entry name" value="N6_MTASE"/>
    <property type="match status" value="1"/>
</dbReference>
<dbReference type="InterPro" id="IPR002052">
    <property type="entry name" value="DNA_methylase_N6_adenine_CS"/>
</dbReference>
<evidence type="ECO:0000259" key="1">
    <source>
        <dbReference type="Pfam" id="PF06634"/>
    </source>
</evidence>
<feature type="domain" description="DUF1156" evidence="1">
    <location>
        <begin position="23"/>
        <end position="81"/>
    </location>
</feature>
<comment type="caution">
    <text evidence="2">The sequence shown here is derived from an EMBL/GenBank/DDBJ whole genome shotgun (WGS) entry which is preliminary data.</text>
</comment>
<evidence type="ECO:0000313" key="3">
    <source>
        <dbReference type="Proteomes" id="UP001596145"/>
    </source>
</evidence>
<dbReference type="Gene3D" id="3.40.50.150">
    <property type="entry name" value="Vaccinia Virus protein VP39"/>
    <property type="match status" value="2"/>
</dbReference>
<dbReference type="Pfam" id="PF06634">
    <property type="entry name" value="DUF1156"/>
    <property type="match status" value="1"/>
</dbReference>
<accession>A0ABD5QQV3</accession>